<proteinExistence type="predicted"/>
<evidence type="ECO:0000313" key="1">
    <source>
        <dbReference type="Proteomes" id="UP000095283"/>
    </source>
</evidence>
<accession>A0A1I7WXL4</accession>
<dbReference type="AlphaFoldDB" id="A0A1I7WXL4"/>
<organism evidence="1 2">
    <name type="scientific">Heterorhabditis bacteriophora</name>
    <name type="common">Entomopathogenic nematode worm</name>
    <dbReference type="NCBI Taxonomy" id="37862"/>
    <lineage>
        <taxon>Eukaryota</taxon>
        <taxon>Metazoa</taxon>
        <taxon>Ecdysozoa</taxon>
        <taxon>Nematoda</taxon>
        <taxon>Chromadorea</taxon>
        <taxon>Rhabditida</taxon>
        <taxon>Rhabditina</taxon>
        <taxon>Rhabditomorpha</taxon>
        <taxon>Strongyloidea</taxon>
        <taxon>Heterorhabditidae</taxon>
        <taxon>Heterorhabditis</taxon>
    </lineage>
</organism>
<name>A0A1I7WXL4_HETBA</name>
<protein>
    <submittedName>
        <fullName evidence="2">Uncharacterized protein</fullName>
    </submittedName>
</protein>
<reference evidence="2" key="1">
    <citation type="submission" date="2016-11" db="UniProtKB">
        <authorList>
            <consortium name="WormBaseParasite"/>
        </authorList>
    </citation>
    <scope>IDENTIFICATION</scope>
</reference>
<dbReference type="Proteomes" id="UP000095283">
    <property type="component" value="Unplaced"/>
</dbReference>
<sequence length="88" mass="10093">MSGWSRPELPSRKGRQDMVFWKEFYTIPVKGWSSILPNFGDLSLEHLSAERFRNVQPCPTPLPKERRQLSAETKALALQRLKANAPAQ</sequence>
<evidence type="ECO:0000313" key="2">
    <source>
        <dbReference type="WBParaSite" id="Hba_09971"/>
    </source>
</evidence>
<dbReference type="WBParaSite" id="Hba_09971">
    <property type="protein sequence ID" value="Hba_09971"/>
    <property type="gene ID" value="Hba_09971"/>
</dbReference>
<keyword evidence="1" id="KW-1185">Reference proteome</keyword>